<evidence type="ECO:0000313" key="6">
    <source>
        <dbReference type="Proteomes" id="UP000469734"/>
    </source>
</evidence>
<evidence type="ECO:0000259" key="4">
    <source>
        <dbReference type="Pfam" id="PF05569"/>
    </source>
</evidence>
<evidence type="ECO:0000256" key="2">
    <source>
        <dbReference type="SAM" id="Phobius"/>
    </source>
</evidence>
<dbReference type="Pfam" id="PF05569">
    <property type="entry name" value="Peptidase_M56"/>
    <property type="match status" value="1"/>
</dbReference>
<accession>A0A7X4H6R8</accession>
<dbReference type="InterPro" id="IPR008756">
    <property type="entry name" value="Peptidase_M56"/>
</dbReference>
<dbReference type="InterPro" id="IPR052173">
    <property type="entry name" value="Beta-lactam_resp_regulator"/>
</dbReference>
<feature type="domain" description="Penicillin-binding protein transpeptidase" evidence="3">
    <location>
        <begin position="361"/>
        <end position="576"/>
    </location>
</feature>
<dbReference type="PANTHER" id="PTHR34978:SF3">
    <property type="entry name" value="SLR0241 PROTEIN"/>
    <property type="match status" value="1"/>
</dbReference>
<dbReference type="NCBIfam" id="NF000270">
    <property type="entry name" value="bla_class_D_alt"/>
    <property type="match status" value="1"/>
</dbReference>
<organism evidence="5 6">
    <name type="scientific">Duganella margarita</name>
    <dbReference type="NCBI Taxonomy" id="2692170"/>
    <lineage>
        <taxon>Bacteria</taxon>
        <taxon>Pseudomonadati</taxon>
        <taxon>Pseudomonadota</taxon>
        <taxon>Betaproteobacteria</taxon>
        <taxon>Burkholderiales</taxon>
        <taxon>Oxalobacteraceae</taxon>
        <taxon>Telluria group</taxon>
        <taxon>Duganella</taxon>
    </lineage>
</organism>
<dbReference type="CDD" id="cd07341">
    <property type="entry name" value="M56_BlaR1_MecR1_like"/>
    <property type="match status" value="1"/>
</dbReference>
<dbReference type="Proteomes" id="UP000469734">
    <property type="component" value="Unassembled WGS sequence"/>
</dbReference>
<keyword evidence="2" id="KW-1133">Transmembrane helix</keyword>
<protein>
    <submittedName>
        <fullName evidence="5">Class D beta-lactamase</fullName>
    </submittedName>
</protein>
<dbReference type="InterPro" id="IPR012338">
    <property type="entry name" value="Beta-lactam/transpept-like"/>
</dbReference>
<gene>
    <name evidence="5" type="primary">blaOXA</name>
    <name evidence="5" type="ORF">GTP56_24620</name>
</gene>
<feature type="domain" description="Peptidase M56" evidence="4">
    <location>
        <begin position="28"/>
        <end position="303"/>
    </location>
</feature>
<keyword evidence="2" id="KW-0472">Membrane</keyword>
<reference evidence="5 6" key="1">
    <citation type="submission" date="2019-12" db="EMBL/GenBank/DDBJ databases">
        <title>Novel species isolated from a subtropical stream in China.</title>
        <authorList>
            <person name="Lu H."/>
        </authorList>
    </citation>
    <scope>NUCLEOTIDE SEQUENCE [LARGE SCALE GENOMIC DNA]</scope>
    <source>
        <strain evidence="5 6">FT134W</strain>
    </source>
</reference>
<proteinExistence type="inferred from homology"/>
<evidence type="ECO:0000313" key="5">
    <source>
        <dbReference type="EMBL" id="MYM75359.1"/>
    </source>
</evidence>
<comment type="caution">
    <text evidence="5">The sequence shown here is derived from an EMBL/GenBank/DDBJ whole genome shotgun (WGS) entry which is preliminary data.</text>
</comment>
<dbReference type="PANTHER" id="PTHR34978">
    <property type="entry name" value="POSSIBLE SENSOR-TRANSDUCER PROTEIN BLAR"/>
    <property type="match status" value="1"/>
</dbReference>
<dbReference type="GO" id="GO:0008658">
    <property type="term" value="F:penicillin binding"/>
    <property type="evidence" value="ECO:0007669"/>
    <property type="project" value="InterPro"/>
</dbReference>
<dbReference type="SUPFAM" id="SSF56601">
    <property type="entry name" value="beta-lactamase/transpeptidase-like"/>
    <property type="match status" value="1"/>
</dbReference>
<dbReference type="EMBL" id="WWCR01000036">
    <property type="protein sequence ID" value="MYM75359.1"/>
    <property type="molecule type" value="Genomic_DNA"/>
</dbReference>
<keyword evidence="2" id="KW-0812">Transmembrane</keyword>
<feature type="transmembrane region" description="Helical" evidence="2">
    <location>
        <begin position="21"/>
        <end position="42"/>
    </location>
</feature>
<dbReference type="InterPro" id="IPR001460">
    <property type="entry name" value="PCN-bd_Tpept"/>
</dbReference>
<evidence type="ECO:0000259" key="3">
    <source>
        <dbReference type="Pfam" id="PF00905"/>
    </source>
</evidence>
<comment type="similarity">
    <text evidence="1">Belongs to the peptidase M56 family.</text>
</comment>
<dbReference type="Pfam" id="PF00905">
    <property type="entry name" value="Transpeptidase"/>
    <property type="match status" value="1"/>
</dbReference>
<sequence>MESFVSIFAIFTGLEPLALRFALASAGCVAAGLGVWAVTTLCRRWLPAIAAQRSVWLLGQCTVAAAFLLILLPQSERLRMLPPIDIENYTTPAPTAHADARPAAATAAIEDTHAAITPQTILACTAQGWLLLYALGLGYTLIQLLRTRRTLDALAAAGNRTNAAPVHTIEIDAPISPMLFGLLRPRLLLPLHLRSFDEDQRQMIVEHELTHWRRHDLQWASAGILLQTLLWFNPFMRLLRNQLSWAQELGCDRDVLQGRPQAQRKAYAAALIAQLKLQQTPIATALAFGHVTPDTLADRIALIRTPAKALRGPWTRIATLAALAAVLATSLVLQPSLASQSASLLSCTALVDAATGQPLRRDGQCGERATPASTFNIVVALMGYDSGILTDEHTPVIKYQPSYPTWDHTDWRIDTDPSSWIKYSNLWYAQQVTTRLGEDKLQRYVSAFGYGNQDVSGDAGKHNGLTQSWVESSLAISPDEQVAFLRKIVNRQLPISAKAYDMTSRILHPQTLANGWTIYGKTGTGSPPLINSDDDRQYGWYVGWATKGSRTIVFANMTLDHRQDVFAGPRIRDAFLRNVATQLDTL</sequence>
<feature type="transmembrane region" description="Helical" evidence="2">
    <location>
        <begin position="54"/>
        <end position="72"/>
    </location>
</feature>
<evidence type="ECO:0000256" key="1">
    <source>
        <dbReference type="ARBA" id="ARBA00011075"/>
    </source>
</evidence>
<dbReference type="AlphaFoldDB" id="A0A7X4H6R8"/>
<name>A0A7X4H6R8_9BURK</name>
<dbReference type="Gene3D" id="3.40.710.10">
    <property type="entry name" value="DD-peptidase/beta-lactamase superfamily"/>
    <property type="match status" value="1"/>
</dbReference>